<dbReference type="Gene3D" id="3.40.50.300">
    <property type="entry name" value="P-loop containing nucleotide triphosphate hydrolases"/>
    <property type="match status" value="1"/>
</dbReference>
<gene>
    <name evidence="2" type="ORF">IPK02_06605</name>
</gene>
<organism evidence="2 3">
    <name type="scientific">Candidatus Accumulibacter affinis</name>
    <dbReference type="NCBI Taxonomy" id="2954384"/>
    <lineage>
        <taxon>Bacteria</taxon>
        <taxon>Pseudomonadati</taxon>
        <taxon>Pseudomonadota</taxon>
        <taxon>Betaproteobacteria</taxon>
        <taxon>Candidatus Accumulibacter</taxon>
    </lineage>
</organism>
<dbReference type="AlphaFoldDB" id="A0A935W7C3"/>
<dbReference type="InterPro" id="IPR003959">
    <property type="entry name" value="ATPase_AAA_core"/>
</dbReference>
<comment type="caution">
    <text evidence="2">The sequence shown here is derived from an EMBL/GenBank/DDBJ whole genome shotgun (WGS) entry which is preliminary data.</text>
</comment>
<dbReference type="EMBL" id="JADJOT010000006">
    <property type="protein sequence ID" value="MBK7953650.1"/>
    <property type="molecule type" value="Genomic_DNA"/>
</dbReference>
<dbReference type="InterPro" id="IPR003593">
    <property type="entry name" value="AAA+_ATPase"/>
</dbReference>
<dbReference type="GO" id="GO:0016887">
    <property type="term" value="F:ATP hydrolysis activity"/>
    <property type="evidence" value="ECO:0007669"/>
    <property type="project" value="InterPro"/>
</dbReference>
<dbReference type="Proteomes" id="UP000706151">
    <property type="component" value="Unassembled WGS sequence"/>
</dbReference>
<dbReference type="Pfam" id="PF00004">
    <property type="entry name" value="AAA"/>
    <property type="match status" value="1"/>
</dbReference>
<dbReference type="SUPFAM" id="SSF52540">
    <property type="entry name" value="P-loop containing nucleoside triphosphate hydrolases"/>
    <property type="match status" value="1"/>
</dbReference>
<sequence>MPDHCPYQTFFGNQCATYLASPQTAEIVNLAIRLGRPLLVEGEAGCGKTRLASAVAEELKLADHLIAMTVKSTSQAKDLLYRFDALRRLQDAQDPNNTDARCVHPYIELEPLGHAIQQGLPCVVLIDEIDKADIDFPNDLLDVLDRFEFDIEDLPRKESAQCAKVKDFGRHVQAPAGGVKPIVIITSNREKQLPEPFLRRCLYTQLDFPSDPAVLAEIVGKNLDVLLGEISDELIAGAVERFCQVRARGREVNVQKLPATSELVDWVRVLHWQQRSVESVSPEHLTAADQAVLFKLRQDLERYRARTAEESGE</sequence>
<evidence type="ECO:0000313" key="3">
    <source>
        <dbReference type="Proteomes" id="UP000706151"/>
    </source>
</evidence>
<dbReference type="GO" id="GO:0005524">
    <property type="term" value="F:ATP binding"/>
    <property type="evidence" value="ECO:0007669"/>
    <property type="project" value="InterPro"/>
</dbReference>
<dbReference type="SMART" id="SM00382">
    <property type="entry name" value="AAA"/>
    <property type="match status" value="1"/>
</dbReference>
<dbReference type="InterPro" id="IPR027417">
    <property type="entry name" value="P-loop_NTPase"/>
</dbReference>
<dbReference type="CDD" id="cd00009">
    <property type="entry name" value="AAA"/>
    <property type="match status" value="1"/>
</dbReference>
<protein>
    <submittedName>
        <fullName evidence="2">MoxR family ATPase</fullName>
    </submittedName>
</protein>
<accession>A0A935W7C3</accession>
<proteinExistence type="predicted"/>
<evidence type="ECO:0000259" key="1">
    <source>
        <dbReference type="SMART" id="SM00382"/>
    </source>
</evidence>
<feature type="domain" description="AAA+ ATPase" evidence="1">
    <location>
        <begin position="34"/>
        <end position="212"/>
    </location>
</feature>
<evidence type="ECO:0000313" key="2">
    <source>
        <dbReference type="EMBL" id="MBK7953650.1"/>
    </source>
</evidence>
<name>A0A935W7C3_9PROT</name>
<reference evidence="2 3" key="1">
    <citation type="submission" date="2020-10" db="EMBL/GenBank/DDBJ databases">
        <title>Connecting structure to function with the recovery of over 1000 high-quality activated sludge metagenome-assembled genomes encoding full-length rRNA genes using long-read sequencing.</title>
        <authorList>
            <person name="Singleton C.M."/>
            <person name="Petriglieri F."/>
            <person name="Kristensen J.M."/>
            <person name="Kirkegaard R.H."/>
            <person name="Michaelsen T.Y."/>
            <person name="Andersen M.H."/>
            <person name="Karst S.M."/>
            <person name="Dueholm M.S."/>
            <person name="Nielsen P.H."/>
            <person name="Albertsen M."/>
        </authorList>
    </citation>
    <scope>NUCLEOTIDE SEQUENCE [LARGE SCALE GENOMIC DNA]</scope>
    <source>
        <strain evidence="2">Fred_18-Q3-R57-64_BAT3C.720</strain>
    </source>
</reference>